<dbReference type="CDD" id="cd12909">
    <property type="entry name" value="SPRY_RanBP9_10"/>
    <property type="match status" value="1"/>
</dbReference>
<dbReference type="InterPro" id="IPR013144">
    <property type="entry name" value="CRA_dom"/>
</dbReference>
<dbReference type="Gene3D" id="2.60.120.920">
    <property type="match status" value="1"/>
</dbReference>
<dbReference type="InterPro" id="IPR001870">
    <property type="entry name" value="B30.2/SPRY"/>
</dbReference>
<evidence type="ECO:0000313" key="6">
    <source>
        <dbReference type="Proteomes" id="UP001054837"/>
    </source>
</evidence>
<name>A0AAV4MIK8_9ARAC</name>
<dbReference type="InterPro" id="IPR006594">
    <property type="entry name" value="LisH"/>
</dbReference>
<sequence>MASMSEQFGWNDPLISSNQQIDRLKLLYPLVNENETPLPRSWSSKDKFTFIGLSQNNLRVHYKGSGKNHKDAASVRATCPIPAACGLYYFEVKIVSKGRDGYMGVGLSAQGVNMNRLPGWDKHSYGYHGDDGHSFCSSGTGQPYGPTFTTGDVIGCGVNLIDNTCFYTKNGHHLGVAFSDLPPNLYPTVGLQTPGEVVDANFGQSPFVFDIEDMMKELKRRTRLTIDRFPVMDKQGEWQTTLHRIVQTYLVHHGYCSAAEAFAQSTGQSFSEDVKSIKNRQRIQKLVLAGRMGEAIQTTQNLYPELLEQNPNLLFMLKCRQFIEMVNGTDSEVRPVKSPRSQCNSPSMSPNYSNAYLHRPGVNLSCSSPMLSGNSPSRSHSPHTASTFISPKSSSLPVTIENNVNNNQTVTLSSIEELNTTNHVMNGEMLNGNSDISVSTNLIHPDNDVEMENLDTVNDNAEGIRTVPYATNGTVIASTYQNGDDLESAHDRIGFEMDVDVPSNKKQVCGGSQAAIERMLQFGRELHSMSVQLKRDFGTNTANKKMLQDAFSLLAYADPWSSPVGTQLDPIQREPVCAALNSAILESQNLPRQPPLEVALAHTQELVKLMSKAGLGSCAFTNLDVLLQ</sequence>
<dbReference type="InterPro" id="IPR003877">
    <property type="entry name" value="SPRY_dom"/>
</dbReference>
<evidence type="ECO:0000259" key="4">
    <source>
        <dbReference type="PROSITE" id="PS50897"/>
    </source>
</evidence>
<dbReference type="InterPro" id="IPR006595">
    <property type="entry name" value="CTLH_C"/>
</dbReference>
<protein>
    <submittedName>
        <fullName evidence="5">Ran-binding protein 9</fullName>
    </submittedName>
</protein>
<evidence type="ECO:0000256" key="1">
    <source>
        <dbReference type="ARBA" id="ARBA00006535"/>
    </source>
</evidence>
<keyword evidence="6" id="KW-1185">Reference proteome</keyword>
<feature type="region of interest" description="Disordered" evidence="2">
    <location>
        <begin position="367"/>
        <end position="395"/>
    </location>
</feature>
<dbReference type="SMART" id="SM00449">
    <property type="entry name" value="SPRY"/>
    <property type="match status" value="1"/>
</dbReference>
<dbReference type="PROSITE" id="PS50896">
    <property type="entry name" value="LISH"/>
    <property type="match status" value="1"/>
</dbReference>
<dbReference type="Pfam" id="PF00622">
    <property type="entry name" value="SPRY"/>
    <property type="match status" value="1"/>
</dbReference>
<dbReference type="FunFam" id="2.60.120.920:FF:000011">
    <property type="entry name" value="RAN binding protein 10"/>
    <property type="match status" value="1"/>
</dbReference>
<dbReference type="PROSITE" id="PS50897">
    <property type="entry name" value="CTLH"/>
    <property type="match status" value="1"/>
</dbReference>
<comment type="similarity">
    <text evidence="1">Belongs to the RANBP9/10 family.</text>
</comment>
<dbReference type="PANTHER" id="PTHR12864">
    <property type="entry name" value="RAN BINDING PROTEIN 9-RELATED"/>
    <property type="match status" value="1"/>
</dbReference>
<dbReference type="EMBL" id="BPLQ01000500">
    <property type="protein sequence ID" value="GIX72158.1"/>
    <property type="molecule type" value="Genomic_DNA"/>
</dbReference>
<evidence type="ECO:0000256" key="2">
    <source>
        <dbReference type="SAM" id="MobiDB-lite"/>
    </source>
</evidence>
<dbReference type="SUPFAM" id="SSF49899">
    <property type="entry name" value="Concanavalin A-like lectins/glucanases"/>
    <property type="match status" value="1"/>
</dbReference>
<evidence type="ECO:0000313" key="5">
    <source>
        <dbReference type="EMBL" id="GIX72158.1"/>
    </source>
</evidence>
<dbReference type="InterPro" id="IPR035782">
    <property type="entry name" value="SPRY_RanBP9/10"/>
</dbReference>
<feature type="domain" description="CTLH" evidence="4">
    <location>
        <begin position="276"/>
        <end position="333"/>
    </location>
</feature>
<dbReference type="InterPro" id="IPR013320">
    <property type="entry name" value="ConA-like_dom_sf"/>
</dbReference>
<dbReference type="SMART" id="SM00757">
    <property type="entry name" value="CRA"/>
    <property type="match status" value="1"/>
</dbReference>
<comment type="caution">
    <text evidence="5">The sequence shown here is derived from an EMBL/GenBank/DDBJ whole genome shotgun (WGS) entry which is preliminary data.</text>
</comment>
<feature type="domain" description="B30.2/SPRY" evidence="3">
    <location>
        <begin position="20"/>
        <end position="207"/>
    </location>
</feature>
<dbReference type="InterPro" id="IPR043136">
    <property type="entry name" value="B30.2/SPRY_sf"/>
</dbReference>
<dbReference type="Proteomes" id="UP001054837">
    <property type="component" value="Unassembled WGS sequence"/>
</dbReference>
<dbReference type="SMART" id="SM00667">
    <property type="entry name" value="LisH"/>
    <property type="match status" value="1"/>
</dbReference>
<organism evidence="5 6">
    <name type="scientific">Caerostris darwini</name>
    <dbReference type="NCBI Taxonomy" id="1538125"/>
    <lineage>
        <taxon>Eukaryota</taxon>
        <taxon>Metazoa</taxon>
        <taxon>Ecdysozoa</taxon>
        <taxon>Arthropoda</taxon>
        <taxon>Chelicerata</taxon>
        <taxon>Arachnida</taxon>
        <taxon>Araneae</taxon>
        <taxon>Araneomorphae</taxon>
        <taxon>Entelegynae</taxon>
        <taxon>Araneoidea</taxon>
        <taxon>Araneidae</taxon>
        <taxon>Caerostris</taxon>
    </lineage>
</organism>
<dbReference type="Pfam" id="PF10607">
    <property type="entry name" value="CTLH"/>
    <property type="match status" value="2"/>
</dbReference>
<gene>
    <name evidence="5" type="primary">ranbp9</name>
    <name evidence="5" type="ORF">CDAR_235891</name>
</gene>
<reference evidence="5 6" key="1">
    <citation type="submission" date="2021-06" db="EMBL/GenBank/DDBJ databases">
        <title>Caerostris darwini draft genome.</title>
        <authorList>
            <person name="Kono N."/>
            <person name="Arakawa K."/>
        </authorList>
    </citation>
    <scope>NUCLEOTIDE SEQUENCE [LARGE SCALE GENOMIC DNA]</scope>
</reference>
<dbReference type="AlphaFoldDB" id="A0AAV4MIK8"/>
<proteinExistence type="inferred from homology"/>
<accession>A0AAV4MIK8</accession>
<dbReference type="InterPro" id="IPR050618">
    <property type="entry name" value="Ubq-SigPath_Reg"/>
</dbReference>
<dbReference type="SMART" id="SM00668">
    <property type="entry name" value="CTLH"/>
    <property type="match status" value="1"/>
</dbReference>
<dbReference type="InterPro" id="IPR024964">
    <property type="entry name" value="CTLH/CRA"/>
</dbReference>
<dbReference type="PROSITE" id="PS50188">
    <property type="entry name" value="B302_SPRY"/>
    <property type="match status" value="1"/>
</dbReference>
<evidence type="ECO:0000259" key="3">
    <source>
        <dbReference type="PROSITE" id="PS50188"/>
    </source>
</evidence>